<dbReference type="Gene3D" id="1.10.260.40">
    <property type="entry name" value="lambda repressor-like DNA-binding domains"/>
    <property type="match status" value="1"/>
</dbReference>
<dbReference type="OrthoDB" id="2188785at2"/>
<comment type="caution">
    <text evidence="2">The sequence shown here is derived from an EMBL/GenBank/DDBJ whole genome shotgun (WGS) entry which is preliminary data.</text>
</comment>
<organism evidence="2 3">
    <name type="scientific">Vagococcus entomophilus</name>
    <dbReference type="NCBI Taxonomy" id="1160095"/>
    <lineage>
        <taxon>Bacteria</taxon>
        <taxon>Bacillati</taxon>
        <taxon>Bacillota</taxon>
        <taxon>Bacilli</taxon>
        <taxon>Lactobacillales</taxon>
        <taxon>Enterococcaceae</taxon>
        <taxon>Vagococcus</taxon>
    </lineage>
</organism>
<name>A0A430AL34_9ENTE</name>
<dbReference type="Proteomes" id="UP000288669">
    <property type="component" value="Unassembled WGS sequence"/>
</dbReference>
<dbReference type="AlphaFoldDB" id="A0A430AL34"/>
<dbReference type="SUPFAM" id="SSF47413">
    <property type="entry name" value="lambda repressor-like DNA-binding domains"/>
    <property type="match status" value="1"/>
</dbReference>
<protein>
    <submittedName>
        <fullName evidence="2">Transcriptional regulator</fullName>
    </submittedName>
</protein>
<evidence type="ECO:0000313" key="2">
    <source>
        <dbReference type="EMBL" id="RSU08808.1"/>
    </source>
</evidence>
<keyword evidence="3" id="KW-1185">Reference proteome</keyword>
<dbReference type="EMBL" id="NGJZ01000001">
    <property type="protein sequence ID" value="RSU08808.1"/>
    <property type="molecule type" value="Genomic_DNA"/>
</dbReference>
<reference evidence="2 3" key="1">
    <citation type="submission" date="2017-05" db="EMBL/GenBank/DDBJ databases">
        <title>Vagococcus spp. assemblies.</title>
        <authorList>
            <person name="Gulvik C.A."/>
        </authorList>
    </citation>
    <scope>NUCLEOTIDE SEQUENCE [LARGE SCALE GENOMIC DNA]</scope>
    <source>
        <strain evidence="2 3">DSM 24756</strain>
    </source>
</reference>
<evidence type="ECO:0000259" key="1">
    <source>
        <dbReference type="PROSITE" id="PS50943"/>
    </source>
</evidence>
<evidence type="ECO:0000313" key="3">
    <source>
        <dbReference type="Proteomes" id="UP000288669"/>
    </source>
</evidence>
<gene>
    <name evidence="2" type="ORF">CBF30_04330</name>
</gene>
<dbReference type="InterPro" id="IPR001387">
    <property type="entry name" value="Cro/C1-type_HTH"/>
</dbReference>
<proteinExistence type="predicted"/>
<dbReference type="GO" id="GO:0003677">
    <property type="term" value="F:DNA binding"/>
    <property type="evidence" value="ECO:0007669"/>
    <property type="project" value="InterPro"/>
</dbReference>
<dbReference type="Pfam" id="PF01381">
    <property type="entry name" value="HTH_3"/>
    <property type="match status" value="1"/>
</dbReference>
<dbReference type="InterPro" id="IPR010982">
    <property type="entry name" value="Lambda_DNA-bd_dom_sf"/>
</dbReference>
<dbReference type="SMART" id="SM00530">
    <property type="entry name" value="HTH_XRE"/>
    <property type="match status" value="1"/>
</dbReference>
<feature type="domain" description="HTH cro/C1-type" evidence="1">
    <location>
        <begin position="3"/>
        <end position="57"/>
    </location>
</feature>
<dbReference type="CDD" id="cd00093">
    <property type="entry name" value="HTH_XRE"/>
    <property type="match status" value="1"/>
</dbReference>
<accession>A0A430AL34</accession>
<sequence length="77" mass="8848">MSLRAARINAGFTLKEASREVGIHHETLAKYEKDSGNIPINLLNELSILYQIQLDYIFLGKRYDLIRTIRNKSKIAT</sequence>
<dbReference type="PROSITE" id="PS50943">
    <property type="entry name" value="HTH_CROC1"/>
    <property type="match status" value="1"/>
</dbReference>